<keyword evidence="2" id="KW-1185">Reference proteome</keyword>
<dbReference type="Proteomes" id="UP000266841">
    <property type="component" value="Unassembled WGS sequence"/>
</dbReference>
<sequence length="66" mass="7524">MGGWASRIYAHYCFVSLWGPLLLRGFCANNYQLLFDSRDKNGLTTSSIWLFHFVSNDGYTARSISP</sequence>
<proteinExistence type="predicted"/>
<organism evidence="1 2">
    <name type="scientific">Thalassiosira oceanica</name>
    <name type="common">Marine diatom</name>
    <dbReference type="NCBI Taxonomy" id="159749"/>
    <lineage>
        <taxon>Eukaryota</taxon>
        <taxon>Sar</taxon>
        <taxon>Stramenopiles</taxon>
        <taxon>Ochrophyta</taxon>
        <taxon>Bacillariophyta</taxon>
        <taxon>Coscinodiscophyceae</taxon>
        <taxon>Thalassiosirophycidae</taxon>
        <taxon>Thalassiosirales</taxon>
        <taxon>Thalassiosiraceae</taxon>
        <taxon>Thalassiosira</taxon>
    </lineage>
</organism>
<evidence type="ECO:0000313" key="2">
    <source>
        <dbReference type="Proteomes" id="UP000266841"/>
    </source>
</evidence>
<protein>
    <submittedName>
        <fullName evidence="1">Uncharacterized protein</fullName>
    </submittedName>
</protein>
<gene>
    <name evidence="1" type="ORF">THAOC_31775</name>
</gene>
<accession>K0R8J4</accession>
<name>K0R8J4_THAOC</name>
<dbReference type="EMBL" id="AGNL01044875">
    <property type="protein sequence ID" value="EJK49355.1"/>
    <property type="molecule type" value="Genomic_DNA"/>
</dbReference>
<comment type="caution">
    <text evidence="1">The sequence shown here is derived from an EMBL/GenBank/DDBJ whole genome shotgun (WGS) entry which is preliminary data.</text>
</comment>
<dbReference type="AlphaFoldDB" id="K0R8J4"/>
<reference evidence="1 2" key="1">
    <citation type="journal article" date="2012" name="Genome Biol.">
        <title>Genome and low-iron response of an oceanic diatom adapted to chronic iron limitation.</title>
        <authorList>
            <person name="Lommer M."/>
            <person name="Specht M."/>
            <person name="Roy A.S."/>
            <person name="Kraemer L."/>
            <person name="Andreson R."/>
            <person name="Gutowska M.A."/>
            <person name="Wolf J."/>
            <person name="Bergner S.V."/>
            <person name="Schilhabel M.B."/>
            <person name="Klostermeier U.C."/>
            <person name="Beiko R.G."/>
            <person name="Rosenstiel P."/>
            <person name="Hippler M."/>
            <person name="Laroche J."/>
        </authorList>
    </citation>
    <scope>NUCLEOTIDE SEQUENCE [LARGE SCALE GENOMIC DNA]</scope>
    <source>
        <strain evidence="1 2">CCMP1005</strain>
    </source>
</reference>
<evidence type="ECO:0000313" key="1">
    <source>
        <dbReference type="EMBL" id="EJK49355.1"/>
    </source>
</evidence>